<dbReference type="Proteomes" id="UP000266643">
    <property type="component" value="Unassembled WGS sequence"/>
</dbReference>
<accession>A0A397CSG0</accession>
<reference evidence="1 2" key="1">
    <citation type="submission" date="2018-08" db="EMBL/GenBank/DDBJ databases">
        <title>Aphanomyces genome sequencing and annotation.</title>
        <authorList>
            <person name="Minardi D."/>
            <person name="Oidtmann B."/>
            <person name="Van Der Giezen M."/>
            <person name="Studholme D.J."/>
        </authorList>
    </citation>
    <scope>NUCLEOTIDE SEQUENCE [LARGE SCALE GENOMIC DNA]</scope>
    <source>
        <strain evidence="1 2">D2</strain>
    </source>
</reference>
<dbReference type="AlphaFoldDB" id="A0A397CSG0"/>
<protein>
    <submittedName>
        <fullName evidence="1">Uncharacterized protein</fullName>
    </submittedName>
</protein>
<evidence type="ECO:0000313" key="2">
    <source>
        <dbReference type="Proteomes" id="UP000266643"/>
    </source>
</evidence>
<name>A0A397CSG0_APHAT</name>
<comment type="caution">
    <text evidence="1">The sequence shown here is derived from an EMBL/GenBank/DDBJ whole genome shotgun (WGS) entry which is preliminary data.</text>
</comment>
<dbReference type="EMBL" id="QUTD01007701">
    <property type="protein sequence ID" value="RHY49058.1"/>
    <property type="molecule type" value="Genomic_DNA"/>
</dbReference>
<evidence type="ECO:0000313" key="1">
    <source>
        <dbReference type="EMBL" id="RHY49058.1"/>
    </source>
</evidence>
<proteinExistence type="predicted"/>
<dbReference type="VEuPathDB" id="FungiDB:H257_08596"/>
<dbReference type="VEuPathDB" id="FungiDB:H257_11352"/>
<sequence length="243" mass="26803">MFTSHVIVEHVHWLFGRCFTCETWTLTDAVLTVVTETHESMQCHVVCGQAWAAIQYGIQVQTDDGKWLHASAGSKVQWAMWLDAFQDLAPPPKPHSPVKVQFNDDVAVLEIPVLSDEEKALLFAPDPVFGTGLFEMSPLLTSSFQLQHQVCSFPNFVASTSRAIMDGGGYTSAAHTLRTEAPSSDIVAAMEQLKRQRSAVEGKRMQLAQSLALDDDATKRSTDVKATEFARLFQDNVVPLPLA</sequence>
<gene>
    <name evidence="1" type="ORF">DYB30_008121</name>
</gene>
<organism evidence="1 2">
    <name type="scientific">Aphanomyces astaci</name>
    <name type="common">Crayfish plague agent</name>
    <dbReference type="NCBI Taxonomy" id="112090"/>
    <lineage>
        <taxon>Eukaryota</taxon>
        <taxon>Sar</taxon>
        <taxon>Stramenopiles</taxon>
        <taxon>Oomycota</taxon>
        <taxon>Saprolegniomycetes</taxon>
        <taxon>Saprolegniales</taxon>
        <taxon>Verrucalvaceae</taxon>
        <taxon>Aphanomyces</taxon>
    </lineage>
</organism>